<dbReference type="GO" id="GO:0008941">
    <property type="term" value="F:nitric oxide dioxygenase NAD(P)H activity"/>
    <property type="evidence" value="ECO:0007669"/>
    <property type="project" value="UniProtKB-EC"/>
</dbReference>
<dbReference type="InterPro" id="IPR039261">
    <property type="entry name" value="FNR_nucleotide-bd"/>
</dbReference>
<evidence type="ECO:0000256" key="10">
    <source>
        <dbReference type="ARBA" id="ARBA00049433"/>
    </source>
</evidence>
<dbReference type="PANTHER" id="PTHR47354">
    <property type="entry name" value="NADH OXIDOREDUCTASE HCR"/>
    <property type="match status" value="1"/>
</dbReference>
<dbReference type="SUPFAM" id="SSF46458">
    <property type="entry name" value="Globin-like"/>
    <property type="match status" value="1"/>
</dbReference>
<evidence type="ECO:0000256" key="9">
    <source>
        <dbReference type="ARBA" id="ARBA00048649"/>
    </source>
</evidence>
<dbReference type="PROSITE" id="PS01033">
    <property type="entry name" value="GLOBIN"/>
    <property type="match status" value="1"/>
</dbReference>
<dbReference type="SUPFAM" id="SSF52343">
    <property type="entry name" value="Ferredoxin reductase-like, C-terminal NADP-linked domain"/>
    <property type="match status" value="1"/>
</dbReference>
<dbReference type="EMBL" id="CP108195">
    <property type="protein sequence ID" value="WTS14626.1"/>
    <property type="molecule type" value="Genomic_DNA"/>
</dbReference>
<keyword evidence="8" id="KW-0520">NAD</keyword>
<evidence type="ECO:0000259" key="12">
    <source>
        <dbReference type="PROSITE" id="PS01033"/>
    </source>
</evidence>
<comment type="similarity">
    <text evidence="11">Belongs to the globin family.</text>
</comment>
<comment type="similarity">
    <text evidence="3">In the C-terminal section; belongs to the flavoprotein pyridine nucleotide cytochrome reductase family.</text>
</comment>
<evidence type="ECO:0000256" key="2">
    <source>
        <dbReference type="ARBA" id="ARBA00001974"/>
    </source>
</evidence>
<sequence length="415" mass="46016">MTTRTGARPYAALNPALIRSSLAVAERRAEALTKYFYAHLFKHNPGVRAMFPERMEEQRDRLFAALTTAILNLEDTDALVDHLRTLGFDHRKFGARTEHYPAVGRSLIATLKFFSGSAWTPKTEAAWRAAYELISKIMIAGAESVPESEPAWWNAEVLRHERRAEDIAVLTVRPDQPYLFVPGQYATLTAPEVPQVWRPYSIANAPRADGTLDFHIRRVEGGLLSTALVDEVAPGGTVRLGPALGTTTLPKAPEGELLFVAGGTGWAQIKALIEEFAVRRGSATATLLIGARTEDDVYDLGVLELLGGAHPWLRLVGALPARDRSDADATLLRELTRYATAQSLRHAPAEWPHVYVSGPPAMVDTVETQLAMLHRLPPDRVHHDPLAHHDTGERPETAAEWFLMKRQVPWIRPRP</sequence>
<evidence type="ECO:0000259" key="13">
    <source>
        <dbReference type="PROSITE" id="PS51384"/>
    </source>
</evidence>
<feature type="domain" description="Globin" evidence="12">
    <location>
        <begin position="9"/>
        <end position="143"/>
    </location>
</feature>
<comment type="catalytic activity">
    <reaction evidence="10">
        <text>2 nitric oxide + NADPH + 2 O2 = 2 nitrate + NADP(+) + H(+)</text>
        <dbReference type="Rhea" id="RHEA:19465"/>
        <dbReference type="ChEBI" id="CHEBI:15378"/>
        <dbReference type="ChEBI" id="CHEBI:15379"/>
        <dbReference type="ChEBI" id="CHEBI:16480"/>
        <dbReference type="ChEBI" id="CHEBI:17632"/>
        <dbReference type="ChEBI" id="CHEBI:57783"/>
        <dbReference type="ChEBI" id="CHEBI:58349"/>
        <dbReference type="EC" id="1.14.12.17"/>
    </reaction>
</comment>
<comment type="cofactor">
    <cofactor evidence="2">
        <name>FAD</name>
        <dbReference type="ChEBI" id="CHEBI:57692"/>
    </cofactor>
</comment>
<evidence type="ECO:0000256" key="5">
    <source>
        <dbReference type="ARBA" id="ARBA00022714"/>
    </source>
</evidence>
<dbReference type="InterPro" id="IPR000971">
    <property type="entry name" value="Globin"/>
</dbReference>
<dbReference type="Pfam" id="PF00175">
    <property type="entry name" value="NAD_binding_1"/>
    <property type="match status" value="1"/>
</dbReference>
<dbReference type="SUPFAM" id="SSF63380">
    <property type="entry name" value="Riboflavin synthase domain-like"/>
    <property type="match status" value="1"/>
</dbReference>
<dbReference type="GO" id="GO:0005344">
    <property type="term" value="F:oxygen carrier activity"/>
    <property type="evidence" value="ECO:0007669"/>
    <property type="project" value="UniProtKB-KW"/>
</dbReference>
<keyword evidence="11" id="KW-0813">Transport</keyword>
<comment type="catalytic activity">
    <reaction evidence="9">
        <text>2 nitric oxide + NADH + 2 O2 = 2 nitrate + NAD(+) + H(+)</text>
        <dbReference type="Rhea" id="RHEA:19469"/>
        <dbReference type="ChEBI" id="CHEBI:15378"/>
        <dbReference type="ChEBI" id="CHEBI:15379"/>
        <dbReference type="ChEBI" id="CHEBI:16480"/>
        <dbReference type="ChEBI" id="CHEBI:17632"/>
        <dbReference type="ChEBI" id="CHEBI:57540"/>
        <dbReference type="ChEBI" id="CHEBI:57945"/>
        <dbReference type="EC" id="1.14.12.17"/>
    </reaction>
</comment>
<keyword evidence="5" id="KW-0001">2Fe-2S</keyword>
<proteinExistence type="inferred from homology"/>
<evidence type="ECO:0000256" key="6">
    <source>
        <dbReference type="ARBA" id="ARBA00022857"/>
    </source>
</evidence>
<dbReference type="Gene3D" id="3.40.50.80">
    <property type="entry name" value="Nucleotide-binding domain of ferredoxin-NADP reductase (FNR) module"/>
    <property type="match status" value="1"/>
</dbReference>
<keyword evidence="6" id="KW-0521">NADP</keyword>
<organism evidence="14">
    <name type="scientific">Streptomyces sp. NBC_00119</name>
    <dbReference type="NCBI Taxonomy" id="2975659"/>
    <lineage>
        <taxon>Bacteria</taxon>
        <taxon>Bacillati</taxon>
        <taxon>Actinomycetota</taxon>
        <taxon>Actinomycetes</taxon>
        <taxon>Kitasatosporales</taxon>
        <taxon>Streptomycetaceae</taxon>
        <taxon>Streptomyces</taxon>
    </lineage>
</organism>
<dbReference type="GO" id="GO:0019825">
    <property type="term" value="F:oxygen binding"/>
    <property type="evidence" value="ECO:0007669"/>
    <property type="project" value="InterPro"/>
</dbReference>
<dbReference type="Pfam" id="PF00042">
    <property type="entry name" value="Globin"/>
    <property type="match status" value="1"/>
</dbReference>
<dbReference type="Gene3D" id="2.40.30.10">
    <property type="entry name" value="Translation factors"/>
    <property type="match status" value="1"/>
</dbReference>
<reference evidence="14" key="1">
    <citation type="submission" date="2022-10" db="EMBL/GenBank/DDBJ databases">
        <title>The complete genomes of actinobacterial strains from the NBC collection.</title>
        <authorList>
            <person name="Joergensen T.S."/>
            <person name="Alvarez Arevalo M."/>
            <person name="Sterndorff E.B."/>
            <person name="Faurdal D."/>
            <person name="Vuksanovic O."/>
            <person name="Mourched A.-S."/>
            <person name="Charusanti P."/>
            <person name="Shaw S."/>
            <person name="Blin K."/>
            <person name="Weber T."/>
        </authorList>
    </citation>
    <scope>NUCLEOTIDE SEQUENCE</scope>
    <source>
        <strain evidence="14">NBC_00119</strain>
    </source>
</reference>
<evidence type="ECO:0000256" key="1">
    <source>
        <dbReference type="ARBA" id="ARBA00001970"/>
    </source>
</evidence>
<keyword evidence="11" id="KW-0349">Heme</keyword>
<keyword evidence="11" id="KW-0479">Metal-binding</keyword>
<dbReference type="InterPro" id="IPR050415">
    <property type="entry name" value="MRET"/>
</dbReference>
<gene>
    <name evidence="14" type="ORF">OHU69_28415</name>
</gene>
<dbReference type="GO" id="GO:0020037">
    <property type="term" value="F:heme binding"/>
    <property type="evidence" value="ECO:0007669"/>
    <property type="project" value="InterPro"/>
</dbReference>
<evidence type="ECO:0000256" key="7">
    <source>
        <dbReference type="ARBA" id="ARBA00023014"/>
    </source>
</evidence>
<dbReference type="InterPro" id="IPR008333">
    <property type="entry name" value="Cbr1-like_FAD-bd_dom"/>
</dbReference>
<evidence type="ECO:0000313" key="14">
    <source>
        <dbReference type="EMBL" id="WTS14626.1"/>
    </source>
</evidence>
<name>A0AAU1UB00_9ACTN</name>
<keyword evidence="7" id="KW-0411">Iron-sulfur</keyword>
<dbReference type="PRINTS" id="PR00410">
    <property type="entry name" value="PHEHYDRXLASE"/>
</dbReference>
<dbReference type="InterPro" id="IPR009050">
    <property type="entry name" value="Globin-like_sf"/>
</dbReference>
<evidence type="ECO:0000256" key="3">
    <source>
        <dbReference type="ARBA" id="ARBA00006401"/>
    </source>
</evidence>
<evidence type="ECO:0000256" key="8">
    <source>
        <dbReference type="ARBA" id="ARBA00023027"/>
    </source>
</evidence>
<feature type="domain" description="FAD-binding FR-type" evidence="13">
    <location>
        <begin position="150"/>
        <end position="250"/>
    </location>
</feature>
<dbReference type="Gene3D" id="1.10.490.10">
    <property type="entry name" value="Globins"/>
    <property type="match status" value="1"/>
</dbReference>
<keyword evidence="11" id="KW-0408">Iron</keyword>
<dbReference type="PANTHER" id="PTHR47354:SF5">
    <property type="entry name" value="PROTEIN RFBI"/>
    <property type="match status" value="1"/>
</dbReference>
<dbReference type="AlphaFoldDB" id="A0AAU1UB00"/>
<dbReference type="EC" id="1.14.12.17" evidence="4"/>
<dbReference type="InterPro" id="IPR017938">
    <property type="entry name" value="Riboflavin_synthase-like_b-brl"/>
</dbReference>
<comment type="cofactor">
    <cofactor evidence="1">
        <name>heme b</name>
        <dbReference type="ChEBI" id="CHEBI:60344"/>
    </cofactor>
</comment>
<dbReference type="InterPro" id="IPR012292">
    <property type="entry name" value="Globin/Proto"/>
</dbReference>
<dbReference type="InterPro" id="IPR017927">
    <property type="entry name" value="FAD-bd_FR_type"/>
</dbReference>
<dbReference type="Pfam" id="PF00970">
    <property type="entry name" value="FAD_binding_6"/>
    <property type="match status" value="1"/>
</dbReference>
<keyword evidence="11" id="KW-0561">Oxygen transport</keyword>
<dbReference type="InterPro" id="IPR001433">
    <property type="entry name" value="OxRdtase_FAD/NAD-bd"/>
</dbReference>
<dbReference type="CDD" id="cd19753">
    <property type="entry name" value="Mb-like_oxidoreductase"/>
    <property type="match status" value="1"/>
</dbReference>
<protein>
    <recommendedName>
        <fullName evidence="4">nitric oxide dioxygenase</fullName>
        <ecNumber evidence="4">1.14.12.17</ecNumber>
    </recommendedName>
</protein>
<evidence type="ECO:0000256" key="11">
    <source>
        <dbReference type="RuleBase" id="RU000356"/>
    </source>
</evidence>
<evidence type="ECO:0000256" key="4">
    <source>
        <dbReference type="ARBA" id="ARBA00012229"/>
    </source>
</evidence>
<dbReference type="PROSITE" id="PS51384">
    <property type="entry name" value="FAD_FR"/>
    <property type="match status" value="1"/>
</dbReference>
<accession>A0AAU1UB00</accession>
<dbReference type="GO" id="GO:0051537">
    <property type="term" value="F:2 iron, 2 sulfur cluster binding"/>
    <property type="evidence" value="ECO:0007669"/>
    <property type="project" value="UniProtKB-KW"/>
</dbReference>